<dbReference type="PANTHER" id="PTHR10019">
    <property type="entry name" value="SNF5"/>
    <property type="match status" value="1"/>
</dbReference>
<dbReference type="CDD" id="cd09083">
    <property type="entry name" value="EEP-1"/>
    <property type="match status" value="1"/>
</dbReference>
<proteinExistence type="inferred from homology"/>
<dbReference type="STRING" id="1509407.A0A0L1JCU7"/>
<evidence type="ECO:0000256" key="6">
    <source>
        <dbReference type="SAM" id="MobiDB-lite"/>
    </source>
</evidence>
<dbReference type="RefSeq" id="XP_015410483.1">
    <property type="nucleotide sequence ID" value="XM_015547170.1"/>
</dbReference>
<dbReference type="SUPFAM" id="SSF56219">
    <property type="entry name" value="DNase I-like"/>
    <property type="match status" value="1"/>
</dbReference>
<dbReference type="GO" id="GO:0000228">
    <property type="term" value="C:nuclear chromosome"/>
    <property type="evidence" value="ECO:0007669"/>
    <property type="project" value="InterPro"/>
</dbReference>
<dbReference type="Pfam" id="PF04855">
    <property type="entry name" value="SNF5"/>
    <property type="match status" value="1"/>
</dbReference>
<evidence type="ECO:0000256" key="2">
    <source>
        <dbReference type="ARBA" id="ARBA00010239"/>
    </source>
</evidence>
<keyword evidence="4" id="KW-0804">Transcription</keyword>
<feature type="region of interest" description="Disordered" evidence="6">
    <location>
        <begin position="535"/>
        <end position="557"/>
    </location>
</feature>
<sequence length="1141" mass="126640">MRSSTELPTRILTNNIRYATKSPFKGEKPWEERRQPLLNQLLYNTRNQDAFICLQEVLHNQLIDIHSGLNCKHSTVSAKAGKNAWAYIGVGRDDGHEAGEYSPIFYRPSVWQLRHWETVWLSETPHVPSKSWDAASIRIVTIGVFTHHTSRQTVLAMNTHLDDQGSRSRFEAAHIILRKIDEYQSGEYKDVISAVFLTGDLNSEETQEAYSVLTGSESTLVDTAKTVDPAEHYGNHLTWTGFGYEEEDPSRIDYVLVGPGPVKVLSNGGQPWKVEGYSVLANRFDDGVFNSDHRAVVVDPSSFVERHLEGRTFCTSGAFCFFRNDNRDSRSSQYSIMPSPELSQSGQLPSDIQPDSVQNGSVPPMTTGNHNDEAASGSPTEQGPNGSNAITEGKHNAKAVLAASGVSLTPAGSSHNASNGNPSSSSQSINANGSAASKKRSRGGSAIHTSSPTEGLAVRVRETSKDKILAEQYVNREFQHSALTAYHNQNQEITNQKRAERDFYLTLRRENHMNPAALYGVGYEGFGNARTDLRGQHPQLLYPSNRRRPGNRRTRELRVSRKDLKTQSEQIEDLVPIRLDIDWEKIKIRDTFTWNLHDRVVSPDLFAEKLVEDLGLPLESCAPLVRMVSQSIQEQICDYYPQIYMEEDPLDPHLPYSAYKNDEMRILVKLNITIGQHTLIDQFEWDINDPSNSPEDFAARMTDDLSLSGEFTTAIAHSIREQSQLFTKSLYILSHPFDGRPIDDPDLKSAFLPTPLVSSFRPFQAAKEFTPYLYELNEAELERTEVSISRDQRRQKRSVNRRGGPALPDLKDRQRTIRTMIVSSVIPNSAASIDESNVFKRSGSSRARRAAVGLRDTGDDSDESDSDESSITGSPAIGPHLAQGTARTRGMRGAASAAHAALRANLGQSATPEPHHEGRASARRRDYREESIEEPEKLIVKLKIPREKFRQLLTHGPQSIPSLSATPAPQPPSHQGTPQISTPTPSNMAPPSHTQPQARVPSVIGTPTQRTVPAQQIGAIDATHPPQPGVPGPPPPSWLAAGLARLKRSYPNDSFEGVMRYTAVDTETMLPVANANTESGQKLKYQYLPRIRCHDCPGKLYTPGPGTTVDNFEVHLRNRQHKERVEERITRTGGAGGNNAS</sequence>
<feature type="compositionally biased region" description="Polar residues" evidence="6">
    <location>
        <begin position="957"/>
        <end position="997"/>
    </location>
</feature>
<dbReference type="GO" id="GO:0006338">
    <property type="term" value="P:chromatin remodeling"/>
    <property type="evidence" value="ECO:0007669"/>
    <property type="project" value="InterPro"/>
</dbReference>
<evidence type="ECO:0000313" key="7">
    <source>
        <dbReference type="EMBL" id="KNG89560.1"/>
    </source>
</evidence>
<keyword evidence="8" id="KW-1185">Reference proteome</keyword>
<feature type="compositionally biased region" description="Low complexity" evidence="6">
    <location>
        <begin position="411"/>
        <end position="436"/>
    </location>
</feature>
<dbReference type="AlphaFoldDB" id="A0A0L1JCU7"/>
<comment type="subcellular location">
    <subcellularLocation>
        <location evidence="1">Nucleus</location>
    </subcellularLocation>
</comment>
<dbReference type="FunFam" id="3.60.10.10:FF:000101">
    <property type="entry name" value="Endonuclease/exonuclease/phosphatase family protein"/>
    <property type="match status" value="1"/>
</dbReference>
<keyword evidence="5" id="KW-0539">Nucleus</keyword>
<feature type="compositionally biased region" description="Polar residues" evidence="6">
    <location>
        <begin position="377"/>
        <end position="390"/>
    </location>
</feature>
<accession>A0A0L1JCU7</accession>
<dbReference type="Proteomes" id="UP000037505">
    <property type="component" value="Unassembled WGS sequence"/>
</dbReference>
<evidence type="ECO:0000256" key="4">
    <source>
        <dbReference type="ARBA" id="ARBA00023163"/>
    </source>
</evidence>
<evidence type="ECO:0000313" key="8">
    <source>
        <dbReference type="Proteomes" id="UP000037505"/>
    </source>
</evidence>
<feature type="region of interest" description="Disordered" evidence="6">
    <location>
        <begin position="408"/>
        <end position="459"/>
    </location>
</feature>
<feature type="compositionally biased region" description="Low complexity" evidence="6">
    <location>
        <begin position="894"/>
        <end position="904"/>
    </location>
</feature>
<reference evidence="7 8" key="1">
    <citation type="submission" date="2014-06" db="EMBL/GenBank/DDBJ databases">
        <title>The Genome of the Aflatoxigenic Filamentous Fungus Aspergillus nomius.</title>
        <authorList>
            <person name="Moore M.G."/>
            <person name="Shannon B.M."/>
            <person name="Brian M.M."/>
        </authorList>
    </citation>
    <scope>NUCLEOTIDE SEQUENCE [LARGE SCALE GENOMIC DNA]</scope>
    <source>
        <strain evidence="7 8">NRRL 13137</strain>
    </source>
</reference>
<evidence type="ECO:0000256" key="3">
    <source>
        <dbReference type="ARBA" id="ARBA00023015"/>
    </source>
</evidence>
<feature type="region of interest" description="Disordered" evidence="6">
    <location>
        <begin position="330"/>
        <end position="391"/>
    </location>
</feature>
<gene>
    <name evidence="7" type="ORF">ANOM_001913</name>
</gene>
<dbReference type="InterPro" id="IPR036691">
    <property type="entry name" value="Endo/exonu/phosph_ase_sf"/>
</dbReference>
<dbReference type="Gene3D" id="3.60.10.10">
    <property type="entry name" value="Endonuclease/exonuclease/phosphatase"/>
    <property type="match status" value="1"/>
</dbReference>
<evidence type="ECO:0000256" key="5">
    <source>
        <dbReference type="ARBA" id="ARBA00023242"/>
    </source>
</evidence>
<dbReference type="InterPro" id="IPR006939">
    <property type="entry name" value="SNF5"/>
</dbReference>
<keyword evidence="3" id="KW-0805">Transcription regulation</keyword>
<name>A0A0L1JCU7_ASPN3</name>
<feature type="region of interest" description="Disordered" evidence="6">
    <location>
        <begin position="784"/>
        <end position="814"/>
    </location>
</feature>
<feature type="region of interest" description="Disordered" evidence="6">
    <location>
        <begin position="837"/>
        <end position="931"/>
    </location>
</feature>
<comment type="similarity">
    <text evidence="2">Belongs to the SNF5 family.</text>
</comment>
<comment type="caution">
    <text evidence="7">The sequence shown here is derived from an EMBL/GenBank/DDBJ whole genome shotgun (WGS) entry which is preliminary data.</text>
</comment>
<organism evidence="7 8">
    <name type="scientific">Aspergillus nomiae NRRL (strain ATCC 15546 / NRRL 13137 / CBS 260.88 / M93)</name>
    <dbReference type="NCBI Taxonomy" id="1509407"/>
    <lineage>
        <taxon>Eukaryota</taxon>
        <taxon>Fungi</taxon>
        <taxon>Dikarya</taxon>
        <taxon>Ascomycota</taxon>
        <taxon>Pezizomycotina</taxon>
        <taxon>Eurotiomycetes</taxon>
        <taxon>Eurotiomycetidae</taxon>
        <taxon>Eurotiales</taxon>
        <taxon>Aspergillaceae</taxon>
        <taxon>Aspergillus</taxon>
        <taxon>Aspergillus subgen. Circumdati</taxon>
    </lineage>
</organism>
<evidence type="ECO:0000256" key="1">
    <source>
        <dbReference type="ARBA" id="ARBA00004123"/>
    </source>
</evidence>
<feature type="region of interest" description="Disordered" evidence="6">
    <location>
        <begin position="957"/>
        <end position="1000"/>
    </location>
</feature>
<feature type="compositionally biased region" description="Basic and acidic residues" evidence="6">
    <location>
        <begin position="913"/>
        <end position="931"/>
    </location>
</feature>
<feature type="region of interest" description="Disordered" evidence="6">
    <location>
        <begin position="1120"/>
        <end position="1141"/>
    </location>
</feature>
<feature type="compositionally biased region" description="Acidic residues" evidence="6">
    <location>
        <begin position="859"/>
        <end position="868"/>
    </location>
</feature>
<dbReference type="EMBL" id="JNOM01000029">
    <property type="protein sequence ID" value="KNG89560.1"/>
    <property type="molecule type" value="Genomic_DNA"/>
</dbReference>
<dbReference type="OrthoDB" id="515064at2759"/>
<protein>
    <submittedName>
        <fullName evidence="7">SWI-SNF complex subunit (Snf5)</fullName>
    </submittedName>
</protein>
<feature type="compositionally biased region" description="Polar residues" evidence="6">
    <location>
        <begin position="331"/>
        <end position="369"/>
    </location>
</feature>
<dbReference type="GeneID" id="26803717"/>